<keyword evidence="2 4" id="KW-0808">Transferase</keyword>
<dbReference type="SUPFAM" id="SSF55729">
    <property type="entry name" value="Acyl-CoA N-acyltransferases (Nat)"/>
    <property type="match status" value="1"/>
</dbReference>
<dbReference type="InterPro" id="IPR042203">
    <property type="entry name" value="Leu/Phe-tRNA_Trfase_C"/>
</dbReference>
<sequence length="235" mass="26109">MFAPGARDNASMHDRPPVDITPDILLKAYAAGIFPMAEDADDPTIYWVEPRARGVLPLDRFHVPKRLARTVRSDGFEVVSDRDFDAVIEGCAAPRRDTARTWINARIRDLYGALFDLGHCHTIEVYHEGRLAGGLYGVSLGAAFFGESMFHEVRDASKVALVHLVARLRSGGYRLADTQFLTEHLSQFGVEEMPRHIYKRHLAAAITERAEWGPPDRVFRGAEALAALGIGRAET</sequence>
<organism evidence="5 6">
    <name type="scientific">Methylorubrum extorquens (strain ATCC 14718 / DSM 1338 / JCM 2805 / NCIMB 9133 / AM1)</name>
    <name type="common">Methylobacterium extorquens</name>
    <dbReference type="NCBI Taxonomy" id="272630"/>
    <lineage>
        <taxon>Bacteria</taxon>
        <taxon>Pseudomonadati</taxon>
        <taxon>Pseudomonadota</taxon>
        <taxon>Alphaproteobacteria</taxon>
        <taxon>Hyphomicrobiales</taxon>
        <taxon>Methylobacteriaceae</taxon>
        <taxon>Methylorubrum</taxon>
    </lineage>
</organism>
<protein>
    <recommendedName>
        <fullName evidence="4">Leucyl/phenylalanyl-tRNA--protein transferase</fullName>
        <ecNumber evidence="4">2.3.2.6</ecNumber>
    </recommendedName>
    <alternativeName>
        <fullName evidence="4">L/F-transferase</fullName>
    </alternativeName>
    <alternativeName>
        <fullName evidence="4">Leucyltransferase</fullName>
    </alternativeName>
    <alternativeName>
        <fullName evidence="4">Phenyalanyltransferase</fullName>
    </alternativeName>
</protein>
<evidence type="ECO:0000256" key="2">
    <source>
        <dbReference type="ARBA" id="ARBA00022679"/>
    </source>
</evidence>
<dbReference type="EC" id="2.3.2.6" evidence="4"/>
<dbReference type="InterPro" id="IPR004616">
    <property type="entry name" value="Leu/Phe-tRNA_Trfase"/>
</dbReference>
<dbReference type="HAMAP" id="MF_00688">
    <property type="entry name" value="Leu_Phe_trans"/>
    <property type="match status" value="1"/>
</dbReference>
<dbReference type="GO" id="GO:0008914">
    <property type="term" value="F:leucyl-tRNA--protein transferase activity"/>
    <property type="evidence" value="ECO:0007669"/>
    <property type="project" value="UniProtKB-UniRule"/>
</dbReference>
<dbReference type="Pfam" id="PF03588">
    <property type="entry name" value="Leu_Phe_trans"/>
    <property type="match status" value="1"/>
</dbReference>
<gene>
    <name evidence="4 5" type="primary">aat</name>
    <name evidence="5" type="ordered locus">MexAM1_META1p0867</name>
</gene>
<comment type="catalytic activity">
    <reaction evidence="4">
        <text>L-phenylalanyl-tRNA(Phe) + an N-terminal L-alpha-aminoacyl-[protein] = an N-terminal L-phenylalanyl-L-alpha-aminoacyl-[protein] + tRNA(Phe)</text>
        <dbReference type="Rhea" id="RHEA:43632"/>
        <dbReference type="Rhea" id="RHEA-COMP:9668"/>
        <dbReference type="Rhea" id="RHEA-COMP:9699"/>
        <dbReference type="Rhea" id="RHEA-COMP:10636"/>
        <dbReference type="Rhea" id="RHEA-COMP:10637"/>
        <dbReference type="ChEBI" id="CHEBI:78442"/>
        <dbReference type="ChEBI" id="CHEBI:78531"/>
        <dbReference type="ChEBI" id="CHEBI:78597"/>
        <dbReference type="ChEBI" id="CHEBI:83561"/>
        <dbReference type="EC" id="2.3.2.6"/>
    </reaction>
</comment>
<dbReference type="GO" id="GO:0005737">
    <property type="term" value="C:cytoplasm"/>
    <property type="evidence" value="ECO:0007669"/>
    <property type="project" value="UniProtKB-SubCell"/>
</dbReference>
<proteinExistence type="inferred from homology"/>
<name>C5AWG0_METEA</name>
<dbReference type="AlphaFoldDB" id="C5AWG0"/>
<comment type="function">
    <text evidence="4">Functions in the N-end rule pathway of protein degradation where it conjugates Leu, Phe and, less efficiently, Met from aminoacyl-tRNAs to the N-termini of proteins containing an N-terminal arginine or lysine.</text>
</comment>
<evidence type="ECO:0000256" key="1">
    <source>
        <dbReference type="ARBA" id="ARBA00022490"/>
    </source>
</evidence>
<comment type="catalytic activity">
    <reaction evidence="4">
        <text>N-terminal L-lysyl-[protein] + L-leucyl-tRNA(Leu) = N-terminal L-leucyl-L-lysyl-[protein] + tRNA(Leu) + H(+)</text>
        <dbReference type="Rhea" id="RHEA:12340"/>
        <dbReference type="Rhea" id="RHEA-COMP:9613"/>
        <dbReference type="Rhea" id="RHEA-COMP:9622"/>
        <dbReference type="Rhea" id="RHEA-COMP:12670"/>
        <dbReference type="Rhea" id="RHEA-COMP:12671"/>
        <dbReference type="ChEBI" id="CHEBI:15378"/>
        <dbReference type="ChEBI" id="CHEBI:65249"/>
        <dbReference type="ChEBI" id="CHEBI:78442"/>
        <dbReference type="ChEBI" id="CHEBI:78494"/>
        <dbReference type="ChEBI" id="CHEBI:133043"/>
        <dbReference type="EC" id="2.3.2.6"/>
    </reaction>
</comment>
<keyword evidence="3 4" id="KW-0012">Acyltransferase</keyword>
<dbReference type="eggNOG" id="COG2360">
    <property type="taxonomic scope" value="Bacteria"/>
</dbReference>
<reference evidence="5 6" key="1">
    <citation type="journal article" date="2009" name="PLoS ONE">
        <title>Methylobacterium genome sequences: a reference blueprint to investigate microbial metabolism of C1 compounds from natural and industrial sources.</title>
        <authorList>
            <person name="Vuilleumier S."/>
            <person name="Chistoserdova L."/>
            <person name="Lee M.-C."/>
            <person name="Bringel F."/>
            <person name="Lajus A."/>
            <person name="Zhou Y."/>
            <person name="Gourion B."/>
            <person name="Barbe V."/>
            <person name="Chang J."/>
            <person name="Cruveiller S."/>
            <person name="Dossat C."/>
            <person name="Gillett W."/>
            <person name="Gruffaz C."/>
            <person name="Haugen E."/>
            <person name="Hourcade E."/>
            <person name="Levy R."/>
            <person name="Mangenot S."/>
            <person name="Muller E."/>
            <person name="Nadalig T."/>
            <person name="Pagni M."/>
            <person name="Penny C."/>
            <person name="Peyraud R."/>
            <person name="Robinson D.G."/>
            <person name="Roche D."/>
            <person name="Rouy Z."/>
            <person name="Saenampechek C."/>
            <person name="Salvignol G."/>
            <person name="Vallenet D."/>
            <person name="Wu Z."/>
            <person name="Marx C.J."/>
            <person name="Vorholt J.A."/>
            <person name="Olson M.V."/>
            <person name="Kaul R."/>
            <person name="Weissenbach J."/>
            <person name="Medigue C."/>
            <person name="Lidstrom M.E."/>
        </authorList>
    </citation>
    <scope>NUCLEOTIDE SEQUENCE [LARGE SCALE GENOMIC DNA]</scope>
    <source>
        <strain evidence="6">ATCC 14718 / DSM 1338 / JCM 2805 / NCIMB 9133 / AM1</strain>
    </source>
</reference>
<dbReference type="PANTHER" id="PTHR30098">
    <property type="entry name" value="LEUCYL/PHENYLALANYL-TRNA--PROTEIN TRANSFERASE"/>
    <property type="match status" value="1"/>
</dbReference>
<dbReference type="HOGENOM" id="CLU_075045_1_1_5"/>
<accession>C5AWG0</accession>
<dbReference type="KEGG" id="mea:Mex_1p0867"/>
<keyword evidence="6" id="KW-1185">Reference proteome</keyword>
<dbReference type="InterPro" id="IPR016181">
    <property type="entry name" value="Acyl_CoA_acyltransferase"/>
</dbReference>
<comment type="similarity">
    <text evidence="4">Belongs to the L/F-transferase family.</text>
</comment>
<dbReference type="PANTHER" id="PTHR30098:SF2">
    <property type="entry name" value="LEUCYL_PHENYLALANYL-TRNA--PROTEIN TRANSFERASE"/>
    <property type="match status" value="1"/>
</dbReference>
<dbReference type="Gene3D" id="3.30.70.3550">
    <property type="entry name" value="Leucyl/phenylalanyl-tRNA-protein transferase, N-terminal domain"/>
    <property type="match status" value="1"/>
</dbReference>
<evidence type="ECO:0000256" key="4">
    <source>
        <dbReference type="HAMAP-Rule" id="MF_00688"/>
    </source>
</evidence>
<evidence type="ECO:0000313" key="5">
    <source>
        <dbReference type="EMBL" id="ACS38788.1"/>
    </source>
</evidence>
<dbReference type="EMBL" id="CP001510">
    <property type="protein sequence ID" value="ACS38788.1"/>
    <property type="molecule type" value="Genomic_DNA"/>
</dbReference>
<dbReference type="NCBIfam" id="TIGR00667">
    <property type="entry name" value="aat"/>
    <property type="match status" value="1"/>
</dbReference>
<comment type="catalytic activity">
    <reaction evidence="4">
        <text>N-terminal L-arginyl-[protein] + L-leucyl-tRNA(Leu) = N-terminal L-leucyl-L-arginyl-[protein] + tRNA(Leu) + H(+)</text>
        <dbReference type="Rhea" id="RHEA:50416"/>
        <dbReference type="Rhea" id="RHEA-COMP:9613"/>
        <dbReference type="Rhea" id="RHEA-COMP:9622"/>
        <dbReference type="Rhea" id="RHEA-COMP:12672"/>
        <dbReference type="Rhea" id="RHEA-COMP:12673"/>
        <dbReference type="ChEBI" id="CHEBI:15378"/>
        <dbReference type="ChEBI" id="CHEBI:64719"/>
        <dbReference type="ChEBI" id="CHEBI:78442"/>
        <dbReference type="ChEBI" id="CHEBI:78494"/>
        <dbReference type="ChEBI" id="CHEBI:133044"/>
        <dbReference type="EC" id="2.3.2.6"/>
    </reaction>
</comment>
<dbReference type="InterPro" id="IPR042221">
    <property type="entry name" value="Leu/Phe-tRNA_Trfase_N"/>
</dbReference>
<dbReference type="Gene3D" id="3.40.630.70">
    <property type="entry name" value="Leucyl/phenylalanyl-tRNA-protein transferase, C-terminal domain"/>
    <property type="match status" value="1"/>
</dbReference>
<dbReference type="GO" id="GO:0030163">
    <property type="term" value="P:protein catabolic process"/>
    <property type="evidence" value="ECO:0007669"/>
    <property type="project" value="UniProtKB-UniRule"/>
</dbReference>
<comment type="subcellular location">
    <subcellularLocation>
        <location evidence="4">Cytoplasm</location>
    </subcellularLocation>
</comment>
<dbReference type="Proteomes" id="UP000009081">
    <property type="component" value="Chromosome"/>
</dbReference>
<keyword evidence="1 4" id="KW-0963">Cytoplasm</keyword>
<dbReference type="STRING" id="272630.MexAM1_META1p0867"/>
<evidence type="ECO:0000313" key="6">
    <source>
        <dbReference type="Proteomes" id="UP000009081"/>
    </source>
</evidence>
<evidence type="ECO:0000256" key="3">
    <source>
        <dbReference type="ARBA" id="ARBA00023315"/>
    </source>
</evidence>